<dbReference type="AlphaFoldDB" id="A0A3N4HW92"/>
<feature type="compositionally biased region" description="Basic and acidic residues" evidence="1">
    <location>
        <begin position="38"/>
        <end position="47"/>
    </location>
</feature>
<keyword evidence="2" id="KW-1133">Transmembrane helix</keyword>
<proteinExistence type="predicted"/>
<reference evidence="3 4" key="1">
    <citation type="journal article" date="2018" name="Nat. Ecol. Evol.">
        <title>Pezizomycetes genomes reveal the molecular basis of ectomycorrhizal truffle lifestyle.</title>
        <authorList>
            <person name="Murat C."/>
            <person name="Payen T."/>
            <person name="Noel B."/>
            <person name="Kuo A."/>
            <person name="Morin E."/>
            <person name="Chen J."/>
            <person name="Kohler A."/>
            <person name="Krizsan K."/>
            <person name="Balestrini R."/>
            <person name="Da Silva C."/>
            <person name="Montanini B."/>
            <person name="Hainaut M."/>
            <person name="Levati E."/>
            <person name="Barry K.W."/>
            <person name="Belfiori B."/>
            <person name="Cichocki N."/>
            <person name="Clum A."/>
            <person name="Dockter R.B."/>
            <person name="Fauchery L."/>
            <person name="Guy J."/>
            <person name="Iotti M."/>
            <person name="Le Tacon F."/>
            <person name="Lindquist E.A."/>
            <person name="Lipzen A."/>
            <person name="Malagnac F."/>
            <person name="Mello A."/>
            <person name="Molinier V."/>
            <person name="Miyauchi S."/>
            <person name="Poulain J."/>
            <person name="Riccioni C."/>
            <person name="Rubini A."/>
            <person name="Sitrit Y."/>
            <person name="Splivallo R."/>
            <person name="Traeger S."/>
            <person name="Wang M."/>
            <person name="Zifcakova L."/>
            <person name="Wipf D."/>
            <person name="Zambonelli A."/>
            <person name="Paolocci F."/>
            <person name="Nowrousian M."/>
            <person name="Ottonello S."/>
            <person name="Baldrian P."/>
            <person name="Spatafora J.W."/>
            <person name="Henrissat B."/>
            <person name="Nagy L.G."/>
            <person name="Aury J.M."/>
            <person name="Wincker P."/>
            <person name="Grigoriev I.V."/>
            <person name="Bonfante P."/>
            <person name="Martin F.M."/>
        </authorList>
    </citation>
    <scope>NUCLEOTIDE SEQUENCE [LARGE SCALE GENOMIC DNA]</scope>
    <source>
        <strain evidence="3 4">RN42</strain>
    </source>
</reference>
<evidence type="ECO:0000256" key="2">
    <source>
        <dbReference type="SAM" id="Phobius"/>
    </source>
</evidence>
<feature type="compositionally biased region" description="Basic and acidic residues" evidence="1">
    <location>
        <begin position="89"/>
        <end position="125"/>
    </location>
</feature>
<evidence type="ECO:0000313" key="4">
    <source>
        <dbReference type="Proteomes" id="UP000275078"/>
    </source>
</evidence>
<accession>A0A3N4HW92</accession>
<sequence length="360" mass="40111">MSGHRSSRRTNQWVLPLALTATAAVATAALWWWTEHSDKSPSERLTYDSDYDPTEEASTPPGSTSKSRSKSKRKEAMDTHTSGGKKKEKLPDVREETESEREKKLRSSGKEKEGKISQFKKKQEVDPSGYASGYASEGGRSRSVNGGGLSRASLVSQDEIKRYVMPVRKRSVVLVLQERDLGRGVSDEQVFQVQKSSLLSFLRPPLINESSTTLFFLLHQPNQLTHTPIEAQARSLMPPTYPSEFFIPYEVQPEGLINMLRAMEPQIVYVEEALAGAKGELVEALLDKSWVGYVVVVLAGRGGEVAGLVDTEDEDTAREDGGGRWWEVKGGVLDKYRGRCSVVERVHLADDWQKRIVEKG</sequence>
<feature type="transmembrane region" description="Helical" evidence="2">
    <location>
        <begin position="12"/>
        <end position="33"/>
    </location>
</feature>
<gene>
    <name evidence="3" type="ORF">BJ508DRAFT_162027</name>
</gene>
<keyword evidence="2" id="KW-0812">Transmembrane</keyword>
<feature type="compositionally biased region" description="Low complexity" evidence="1">
    <location>
        <begin position="128"/>
        <end position="143"/>
    </location>
</feature>
<organism evidence="3 4">
    <name type="scientific">Ascobolus immersus RN42</name>
    <dbReference type="NCBI Taxonomy" id="1160509"/>
    <lineage>
        <taxon>Eukaryota</taxon>
        <taxon>Fungi</taxon>
        <taxon>Dikarya</taxon>
        <taxon>Ascomycota</taxon>
        <taxon>Pezizomycotina</taxon>
        <taxon>Pezizomycetes</taxon>
        <taxon>Pezizales</taxon>
        <taxon>Ascobolaceae</taxon>
        <taxon>Ascobolus</taxon>
    </lineage>
</organism>
<dbReference type="Proteomes" id="UP000275078">
    <property type="component" value="Unassembled WGS sequence"/>
</dbReference>
<keyword evidence="4" id="KW-1185">Reference proteome</keyword>
<keyword evidence="2" id="KW-0472">Membrane</keyword>
<dbReference type="OrthoDB" id="5327700at2759"/>
<protein>
    <submittedName>
        <fullName evidence="3">Uncharacterized protein</fullName>
    </submittedName>
</protein>
<dbReference type="EMBL" id="ML119718">
    <property type="protein sequence ID" value="RPA77929.1"/>
    <property type="molecule type" value="Genomic_DNA"/>
</dbReference>
<evidence type="ECO:0000256" key="1">
    <source>
        <dbReference type="SAM" id="MobiDB-lite"/>
    </source>
</evidence>
<feature type="region of interest" description="Disordered" evidence="1">
    <location>
        <begin position="38"/>
        <end position="149"/>
    </location>
</feature>
<evidence type="ECO:0000313" key="3">
    <source>
        <dbReference type="EMBL" id="RPA77929.1"/>
    </source>
</evidence>
<name>A0A3N4HW92_ASCIM</name>